<dbReference type="Proteomes" id="UP001597156">
    <property type="component" value="Unassembled WGS sequence"/>
</dbReference>
<keyword evidence="2" id="KW-1185">Reference proteome</keyword>
<dbReference type="EMBL" id="JBHTLH010000039">
    <property type="protein sequence ID" value="MFD1125817.1"/>
    <property type="molecule type" value="Genomic_DNA"/>
</dbReference>
<dbReference type="RefSeq" id="WP_162919705.1">
    <property type="nucleotide sequence ID" value="NZ_JBHTLH010000039.1"/>
</dbReference>
<name>A0ABW3PJA2_9LACO</name>
<organism evidence="1 2">
    <name type="scientific">Lentilactobacillus raoultii</name>
    <dbReference type="NCBI Taxonomy" id="1987503"/>
    <lineage>
        <taxon>Bacteria</taxon>
        <taxon>Bacillati</taxon>
        <taxon>Bacillota</taxon>
        <taxon>Bacilli</taxon>
        <taxon>Lactobacillales</taxon>
        <taxon>Lactobacillaceae</taxon>
        <taxon>Lentilactobacillus</taxon>
    </lineage>
</organism>
<comment type="caution">
    <text evidence="1">The sequence shown here is derived from an EMBL/GenBank/DDBJ whole genome shotgun (WGS) entry which is preliminary data.</text>
</comment>
<gene>
    <name evidence="1" type="ORF">ACFQ22_10700</name>
</gene>
<accession>A0ABW3PJA2</accession>
<evidence type="ECO:0000313" key="1">
    <source>
        <dbReference type="EMBL" id="MFD1125817.1"/>
    </source>
</evidence>
<evidence type="ECO:0000313" key="2">
    <source>
        <dbReference type="Proteomes" id="UP001597156"/>
    </source>
</evidence>
<proteinExistence type="predicted"/>
<protein>
    <submittedName>
        <fullName evidence="1">Uncharacterized protein</fullName>
    </submittedName>
</protein>
<sequence length="94" mass="11023">MSLYNPANPFWNHAHWVTLQQNVTVTKIRNTDPMSNRYRVATYSLKKGHHLKLFHSAVNVSWGLDSGKFNTNRTYTYAVNKNDNSHTWFKFGIH</sequence>
<reference evidence="2" key="1">
    <citation type="journal article" date="2019" name="Int. J. Syst. Evol. Microbiol.">
        <title>The Global Catalogue of Microorganisms (GCM) 10K type strain sequencing project: providing services to taxonomists for standard genome sequencing and annotation.</title>
        <authorList>
            <consortium name="The Broad Institute Genomics Platform"/>
            <consortium name="The Broad Institute Genome Sequencing Center for Infectious Disease"/>
            <person name="Wu L."/>
            <person name="Ma J."/>
        </authorList>
    </citation>
    <scope>NUCLEOTIDE SEQUENCE [LARGE SCALE GENOMIC DNA]</scope>
    <source>
        <strain evidence="2">CCUG 71848</strain>
    </source>
</reference>